<evidence type="ECO:0000313" key="1">
    <source>
        <dbReference type="EMBL" id="KAH9312734.1"/>
    </source>
</evidence>
<feature type="non-terminal residue" evidence="1">
    <location>
        <position position="53"/>
    </location>
</feature>
<protein>
    <submittedName>
        <fullName evidence="1">Uncharacterized protein</fullName>
    </submittedName>
</protein>
<keyword evidence="2" id="KW-1185">Reference proteome</keyword>
<name>A0AA38G0P7_TAXCH</name>
<reference evidence="1 2" key="1">
    <citation type="journal article" date="2021" name="Nat. Plants">
        <title>The Taxus genome provides insights into paclitaxel biosynthesis.</title>
        <authorList>
            <person name="Xiong X."/>
            <person name="Gou J."/>
            <person name="Liao Q."/>
            <person name="Li Y."/>
            <person name="Zhou Q."/>
            <person name="Bi G."/>
            <person name="Li C."/>
            <person name="Du R."/>
            <person name="Wang X."/>
            <person name="Sun T."/>
            <person name="Guo L."/>
            <person name="Liang H."/>
            <person name="Lu P."/>
            <person name="Wu Y."/>
            <person name="Zhang Z."/>
            <person name="Ro D.K."/>
            <person name="Shang Y."/>
            <person name="Huang S."/>
            <person name="Yan J."/>
        </authorList>
    </citation>
    <scope>NUCLEOTIDE SEQUENCE [LARGE SCALE GENOMIC DNA]</scope>
    <source>
        <strain evidence="1">Ta-2019</strain>
    </source>
</reference>
<proteinExistence type="predicted"/>
<comment type="caution">
    <text evidence="1">The sequence shown here is derived from an EMBL/GenBank/DDBJ whole genome shotgun (WGS) entry which is preliminary data.</text>
</comment>
<gene>
    <name evidence="1" type="ORF">KI387_027769</name>
</gene>
<feature type="non-terminal residue" evidence="1">
    <location>
        <position position="1"/>
    </location>
</feature>
<organism evidence="1 2">
    <name type="scientific">Taxus chinensis</name>
    <name type="common">Chinese yew</name>
    <name type="synonym">Taxus wallichiana var. chinensis</name>
    <dbReference type="NCBI Taxonomy" id="29808"/>
    <lineage>
        <taxon>Eukaryota</taxon>
        <taxon>Viridiplantae</taxon>
        <taxon>Streptophyta</taxon>
        <taxon>Embryophyta</taxon>
        <taxon>Tracheophyta</taxon>
        <taxon>Spermatophyta</taxon>
        <taxon>Pinopsida</taxon>
        <taxon>Pinidae</taxon>
        <taxon>Conifers II</taxon>
        <taxon>Cupressales</taxon>
        <taxon>Taxaceae</taxon>
        <taxon>Taxus</taxon>
    </lineage>
</organism>
<sequence length="53" mass="5051">AESSHESTARTARFGGCYSGEGPSLGPGAVITGAACCCTGTDWGATGAVSPST</sequence>
<dbReference type="Proteomes" id="UP000824469">
    <property type="component" value="Unassembled WGS sequence"/>
</dbReference>
<dbReference type="AlphaFoldDB" id="A0AA38G0P7"/>
<evidence type="ECO:0000313" key="2">
    <source>
        <dbReference type="Proteomes" id="UP000824469"/>
    </source>
</evidence>
<accession>A0AA38G0P7</accession>
<dbReference type="EMBL" id="JAHRHJ020000006">
    <property type="protein sequence ID" value="KAH9312734.1"/>
    <property type="molecule type" value="Genomic_DNA"/>
</dbReference>